<name>Q5K7K6_CRYD1</name>
<organism evidence="2 3">
    <name type="scientific">Cryptococcus deneoformans (strain JEC21 / ATCC MYA-565)</name>
    <name type="common">Cryptococcus neoformans var. neoformans serotype D</name>
    <dbReference type="NCBI Taxonomy" id="214684"/>
    <lineage>
        <taxon>Eukaryota</taxon>
        <taxon>Fungi</taxon>
        <taxon>Dikarya</taxon>
        <taxon>Basidiomycota</taxon>
        <taxon>Agaricomycotina</taxon>
        <taxon>Tremellomycetes</taxon>
        <taxon>Tremellales</taxon>
        <taxon>Cryptococcaceae</taxon>
        <taxon>Cryptococcus</taxon>
        <taxon>Cryptococcus neoformans species complex</taxon>
    </lineage>
</organism>
<feature type="region of interest" description="Disordered" evidence="1">
    <location>
        <begin position="25"/>
        <end position="53"/>
    </location>
</feature>
<dbReference type="InParanoid" id="Q5K7K6"/>
<dbReference type="RefSeq" id="XP_024514026.1">
    <property type="nucleotide sequence ID" value="XM_024658331.1"/>
</dbReference>
<dbReference type="Proteomes" id="UP000002149">
    <property type="component" value="Chromosome 13"/>
</dbReference>
<dbReference type="HOGENOM" id="CLU_1835090_0_0_1"/>
<gene>
    <name evidence="2" type="ordered locus">CNM02100</name>
</gene>
<dbReference type="OMA" id="NECTWSK"/>
<reference evidence="2 3" key="1">
    <citation type="journal article" date="2005" name="Science">
        <title>The genome of the basidiomycetous yeast and human pathogen Cryptococcus neoformans.</title>
        <authorList>
            <person name="Loftus B.J."/>
            <person name="Fung E."/>
            <person name="Roncaglia P."/>
            <person name="Rowley D."/>
            <person name="Amedeo P."/>
            <person name="Bruno D."/>
            <person name="Vamathevan J."/>
            <person name="Miranda M."/>
            <person name="Anderson I.J."/>
            <person name="Fraser J.A."/>
            <person name="Allen J.E."/>
            <person name="Bosdet I.E."/>
            <person name="Brent M.R."/>
            <person name="Chiu R."/>
            <person name="Doering T.L."/>
            <person name="Donlin M.J."/>
            <person name="D'Souza C.A."/>
            <person name="Fox D.S."/>
            <person name="Grinberg V."/>
            <person name="Fu J."/>
            <person name="Fukushima M."/>
            <person name="Haas B.J."/>
            <person name="Huang J.C."/>
            <person name="Janbon G."/>
            <person name="Jones S.J."/>
            <person name="Koo H.L."/>
            <person name="Krzywinski M.I."/>
            <person name="Kwon-Chung J.K."/>
            <person name="Lengeler K.B."/>
            <person name="Maiti R."/>
            <person name="Marra M.A."/>
            <person name="Marra R.E."/>
            <person name="Mathewson C.A."/>
            <person name="Mitchell T.G."/>
            <person name="Pertea M."/>
            <person name="Riggs F.R."/>
            <person name="Salzberg S.L."/>
            <person name="Schein J.E."/>
            <person name="Shvartsbeyn A."/>
            <person name="Shin H."/>
            <person name="Shumway M."/>
            <person name="Specht C.A."/>
            <person name="Suh B.B."/>
            <person name="Tenney A."/>
            <person name="Utterback T.R."/>
            <person name="Wickes B.L."/>
            <person name="Wortman J.R."/>
            <person name="Wye N.H."/>
            <person name="Kronstad J.W."/>
            <person name="Lodge J.K."/>
            <person name="Heitman J."/>
            <person name="Davis R.W."/>
            <person name="Fraser C.M."/>
            <person name="Hyman R.W."/>
        </authorList>
    </citation>
    <scope>NUCLEOTIDE SEQUENCE [LARGE SCALE GENOMIC DNA]</scope>
    <source>
        <strain evidence="3">JEC21 / ATCC MYA-565</strain>
    </source>
</reference>
<dbReference type="GeneID" id="3255165"/>
<proteinExistence type="predicted"/>
<evidence type="ECO:0000313" key="2">
    <source>
        <dbReference type="EMBL" id="AAW46988.1"/>
    </source>
</evidence>
<evidence type="ECO:0000313" key="3">
    <source>
        <dbReference type="Proteomes" id="UP000002149"/>
    </source>
</evidence>
<feature type="region of interest" description="Disordered" evidence="1">
    <location>
        <begin position="100"/>
        <end position="146"/>
    </location>
</feature>
<evidence type="ECO:0000256" key="1">
    <source>
        <dbReference type="SAM" id="MobiDB-lite"/>
    </source>
</evidence>
<dbReference type="OrthoDB" id="2572873at2759"/>
<dbReference type="VEuPathDB" id="FungiDB:CNM02100"/>
<dbReference type="EMBL" id="AE017353">
    <property type="protein sequence ID" value="AAW46988.1"/>
    <property type="molecule type" value="Genomic_DNA"/>
</dbReference>
<feature type="compositionally biased region" description="Low complexity" evidence="1">
    <location>
        <begin position="35"/>
        <end position="49"/>
    </location>
</feature>
<dbReference type="PaxDb" id="214684-Q5K7K6"/>
<accession>Q55I23</accession>
<accession>Q5K7K6</accession>
<protein>
    <submittedName>
        <fullName evidence="2">Expressed protein</fullName>
    </submittedName>
</protein>
<dbReference type="KEGG" id="cne:CNM02100"/>
<keyword evidence="3" id="KW-1185">Reference proteome</keyword>
<sequence length="146" mass="16106">MPIRKTPSLSKLIIQFKLPFPSFSYPQCTSPGEETPAQTPDSPTSQTSSRRASTISFMIITPLAEYSAQFPPLYPAEYPTETVVNESSESDDEIVEDLTSLVSQKEDGQGKRWDEKGREPLGRNAVCPGAPKPSPIDLPNECTWSK</sequence>
<feature type="compositionally biased region" description="Basic and acidic residues" evidence="1">
    <location>
        <begin position="104"/>
        <end position="121"/>
    </location>
</feature>
<dbReference type="AlphaFoldDB" id="Q5K7K6"/>